<dbReference type="RefSeq" id="WP_160559530.1">
    <property type="nucleotide sequence ID" value="NZ_QZDT01000008.1"/>
</dbReference>
<evidence type="ECO:0000256" key="7">
    <source>
        <dbReference type="SAM" id="MobiDB-lite"/>
    </source>
</evidence>
<gene>
    <name evidence="10" type="ORF">D5281_07455</name>
</gene>
<comment type="subcellular location">
    <subcellularLocation>
        <location evidence="1">Cell membrane</location>
        <topology evidence="1">Lipid-anchor</topology>
    </subcellularLocation>
</comment>
<dbReference type="GO" id="GO:0005886">
    <property type="term" value="C:plasma membrane"/>
    <property type="evidence" value="ECO:0007669"/>
    <property type="project" value="UniProtKB-SubCell"/>
</dbReference>
<protein>
    <submittedName>
        <fullName evidence="10">BMP family ABC transporter substrate-binding protein</fullName>
    </submittedName>
</protein>
<dbReference type="CDD" id="cd06354">
    <property type="entry name" value="PBP1_PrnA-like"/>
    <property type="match status" value="1"/>
</dbReference>
<dbReference type="InterPro" id="IPR050957">
    <property type="entry name" value="BMP_lipoprotein"/>
</dbReference>
<keyword evidence="5" id="KW-0472">Membrane</keyword>
<dbReference type="SUPFAM" id="SSF53822">
    <property type="entry name" value="Periplasmic binding protein-like I"/>
    <property type="match status" value="1"/>
</dbReference>
<dbReference type="InterPro" id="IPR028082">
    <property type="entry name" value="Peripla_BP_I"/>
</dbReference>
<keyword evidence="11" id="KW-1185">Reference proteome</keyword>
<reference evidence="10" key="1">
    <citation type="submission" date="2018-09" db="EMBL/GenBank/DDBJ databases">
        <title>Murine metabolic-syndrome-specific gut microbial biobank.</title>
        <authorList>
            <person name="Liu C."/>
        </authorList>
    </citation>
    <scope>NUCLEOTIDE SEQUENCE</scope>
    <source>
        <strain evidence="10">D42-62</strain>
    </source>
</reference>
<comment type="caution">
    <text evidence="10">The sequence shown here is derived from an EMBL/GenBank/DDBJ whole genome shotgun (WGS) entry which is preliminary data.</text>
</comment>
<proteinExistence type="inferred from homology"/>
<sequence>MRKKIVYRIVGLLLAGALVGCAGGQQQTVSTGTGNVSEDAAADTEKNITKENQGEDAGKVKGTGNGTGSIPQESDVQAAEKNFEAWQALLKSPAEGPEKKLMEDIYGDYKEQGGEIAFVTDGSIKDGSYNDAIYKGIRMYAFSAGVSFSHYNIDINQPDGYQEGLRQAVSNQAKIIVCGGDGFEEAVGTLQSEYPEVSFLLIDGVPVNELGVAVAIEDNVHCVSFEEEESGYLAGYLTVFDGYRNLGFIGGKEVPPVMRYGYGYLQGIDDAAEDMGLSNVTVHYWYADSYEPSQKIRDKALGWYEEGTEVIFACGGSLYQSVLEAAEEGDGLLIGVDVDQSTLSERFLTSATKDISNAVIISLDDFYAAGKEWSDGFAGEAVRYGMKENCTGIPIYDTEWRFNALTMEKFGELHRRIKLGEISISDEIDVQPQVSFTLNVDKTGD</sequence>
<evidence type="ECO:0000256" key="3">
    <source>
        <dbReference type="ARBA" id="ARBA00022475"/>
    </source>
</evidence>
<dbReference type="Gene3D" id="3.40.50.2300">
    <property type="match status" value="2"/>
</dbReference>
<evidence type="ECO:0000256" key="6">
    <source>
        <dbReference type="ARBA" id="ARBA00023288"/>
    </source>
</evidence>
<evidence type="ECO:0000259" key="9">
    <source>
        <dbReference type="Pfam" id="PF02608"/>
    </source>
</evidence>
<feature type="chain" id="PRO_5040840326" evidence="8">
    <location>
        <begin position="23"/>
        <end position="445"/>
    </location>
</feature>
<dbReference type="PANTHER" id="PTHR34296">
    <property type="entry name" value="TRANSCRIPTIONAL ACTIVATOR PROTEIN MED"/>
    <property type="match status" value="1"/>
</dbReference>
<evidence type="ECO:0000313" key="10">
    <source>
        <dbReference type="EMBL" id="NBJ92440.1"/>
    </source>
</evidence>
<evidence type="ECO:0000313" key="11">
    <source>
        <dbReference type="Proteomes" id="UP001154420"/>
    </source>
</evidence>
<keyword evidence="3" id="KW-1003">Cell membrane</keyword>
<comment type="similarity">
    <text evidence="2">Belongs to the BMP lipoprotein family.</text>
</comment>
<dbReference type="InterPro" id="IPR003760">
    <property type="entry name" value="PnrA-like"/>
</dbReference>
<dbReference type="EMBL" id="QZDT01000008">
    <property type="protein sequence ID" value="NBJ92440.1"/>
    <property type="molecule type" value="Genomic_DNA"/>
</dbReference>
<evidence type="ECO:0000256" key="1">
    <source>
        <dbReference type="ARBA" id="ARBA00004193"/>
    </source>
</evidence>
<evidence type="ECO:0000256" key="8">
    <source>
        <dbReference type="SAM" id="SignalP"/>
    </source>
</evidence>
<dbReference type="AlphaFoldDB" id="A0A9X5GRY5"/>
<keyword evidence="4 8" id="KW-0732">Signal</keyword>
<evidence type="ECO:0000256" key="5">
    <source>
        <dbReference type="ARBA" id="ARBA00023136"/>
    </source>
</evidence>
<evidence type="ECO:0000256" key="2">
    <source>
        <dbReference type="ARBA" id="ARBA00008610"/>
    </source>
</evidence>
<keyword evidence="6" id="KW-0449">Lipoprotein</keyword>
<name>A0A9X5GRY5_9FIRM</name>
<evidence type="ECO:0000256" key="4">
    <source>
        <dbReference type="ARBA" id="ARBA00022729"/>
    </source>
</evidence>
<feature type="domain" description="ABC transporter substrate-binding protein PnrA-like" evidence="9">
    <location>
        <begin position="116"/>
        <end position="426"/>
    </location>
</feature>
<dbReference type="Proteomes" id="UP001154420">
    <property type="component" value="Unassembled WGS sequence"/>
</dbReference>
<organism evidence="10 11">
    <name type="scientific">Parablautia muri</name>
    <dbReference type="NCBI Taxonomy" id="2320879"/>
    <lineage>
        <taxon>Bacteria</taxon>
        <taxon>Bacillati</taxon>
        <taxon>Bacillota</taxon>
        <taxon>Clostridia</taxon>
        <taxon>Lachnospirales</taxon>
        <taxon>Lachnospiraceae</taxon>
        <taxon>Parablautia</taxon>
    </lineage>
</organism>
<feature type="region of interest" description="Disordered" evidence="7">
    <location>
        <begin position="27"/>
        <end position="71"/>
    </location>
</feature>
<feature type="compositionally biased region" description="Basic and acidic residues" evidence="7">
    <location>
        <begin position="43"/>
        <end position="59"/>
    </location>
</feature>
<feature type="signal peptide" evidence="8">
    <location>
        <begin position="1"/>
        <end position="22"/>
    </location>
</feature>
<dbReference type="Pfam" id="PF02608">
    <property type="entry name" value="Bmp"/>
    <property type="match status" value="1"/>
</dbReference>
<accession>A0A9X5GRY5</accession>
<dbReference type="PANTHER" id="PTHR34296:SF2">
    <property type="entry name" value="ABC TRANSPORTER GUANOSINE-BINDING PROTEIN NUPN"/>
    <property type="match status" value="1"/>
</dbReference>
<dbReference type="PROSITE" id="PS51257">
    <property type="entry name" value="PROKAR_LIPOPROTEIN"/>
    <property type="match status" value="1"/>
</dbReference>
<dbReference type="OrthoDB" id="9769871at2"/>